<keyword evidence="2" id="KW-1185">Reference proteome</keyword>
<dbReference type="AlphaFoldDB" id="A0A2R6W3F3"/>
<proteinExistence type="predicted"/>
<sequence length="101" mass="11132">MGTSMFGWVRERGRLLAGGEGRGREGNGGVGRMAGHRPLYSSSNWVETANISHVRKIMLNVCAGRTSLLSADRSKRGRRLFAAPSLPLVRMCRTCMQQLIQ</sequence>
<evidence type="ECO:0000313" key="2">
    <source>
        <dbReference type="Proteomes" id="UP000244005"/>
    </source>
</evidence>
<dbReference type="EMBL" id="KZ772835">
    <property type="protein sequence ID" value="PTQ28373.1"/>
    <property type="molecule type" value="Genomic_DNA"/>
</dbReference>
<evidence type="ECO:0000313" key="1">
    <source>
        <dbReference type="EMBL" id="PTQ28373.1"/>
    </source>
</evidence>
<accession>A0A2R6W3F3</accession>
<reference evidence="2" key="1">
    <citation type="journal article" date="2017" name="Cell">
        <title>Insights into land plant evolution garnered from the Marchantia polymorpha genome.</title>
        <authorList>
            <person name="Bowman J.L."/>
            <person name="Kohchi T."/>
            <person name="Yamato K.T."/>
            <person name="Jenkins J."/>
            <person name="Shu S."/>
            <person name="Ishizaki K."/>
            <person name="Yamaoka S."/>
            <person name="Nishihama R."/>
            <person name="Nakamura Y."/>
            <person name="Berger F."/>
            <person name="Adam C."/>
            <person name="Aki S.S."/>
            <person name="Althoff F."/>
            <person name="Araki T."/>
            <person name="Arteaga-Vazquez M.A."/>
            <person name="Balasubrmanian S."/>
            <person name="Barry K."/>
            <person name="Bauer D."/>
            <person name="Boehm C.R."/>
            <person name="Briginshaw L."/>
            <person name="Caballero-Perez J."/>
            <person name="Catarino B."/>
            <person name="Chen F."/>
            <person name="Chiyoda S."/>
            <person name="Chovatia M."/>
            <person name="Davies K.M."/>
            <person name="Delmans M."/>
            <person name="Demura T."/>
            <person name="Dierschke T."/>
            <person name="Dolan L."/>
            <person name="Dorantes-Acosta A.E."/>
            <person name="Eklund D.M."/>
            <person name="Florent S.N."/>
            <person name="Flores-Sandoval E."/>
            <person name="Fujiyama A."/>
            <person name="Fukuzawa H."/>
            <person name="Galik B."/>
            <person name="Grimanelli D."/>
            <person name="Grimwood J."/>
            <person name="Grossniklaus U."/>
            <person name="Hamada T."/>
            <person name="Haseloff J."/>
            <person name="Hetherington A.J."/>
            <person name="Higo A."/>
            <person name="Hirakawa Y."/>
            <person name="Hundley H.N."/>
            <person name="Ikeda Y."/>
            <person name="Inoue K."/>
            <person name="Inoue S.I."/>
            <person name="Ishida S."/>
            <person name="Jia Q."/>
            <person name="Kakita M."/>
            <person name="Kanazawa T."/>
            <person name="Kawai Y."/>
            <person name="Kawashima T."/>
            <person name="Kennedy M."/>
            <person name="Kinose K."/>
            <person name="Kinoshita T."/>
            <person name="Kohara Y."/>
            <person name="Koide E."/>
            <person name="Komatsu K."/>
            <person name="Kopischke S."/>
            <person name="Kubo M."/>
            <person name="Kyozuka J."/>
            <person name="Lagercrantz U."/>
            <person name="Lin S.S."/>
            <person name="Lindquist E."/>
            <person name="Lipzen A.M."/>
            <person name="Lu C.W."/>
            <person name="De Luna E."/>
            <person name="Martienssen R.A."/>
            <person name="Minamino N."/>
            <person name="Mizutani M."/>
            <person name="Mizutani M."/>
            <person name="Mochizuki N."/>
            <person name="Monte I."/>
            <person name="Mosher R."/>
            <person name="Nagasaki H."/>
            <person name="Nakagami H."/>
            <person name="Naramoto S."/>
            <person name="Nishitani K."/>
            <person name="Ohtani M."/>
            <person name="Okamoto T."/>
            <person name="Okumura M."/>
            <person name="Phillips J."/>
            <person name="Pollak B."/>
            <person name="Reinders A."/>
            <person name="Rovekamp M."/>
            <person name="Sano R."/>
            <person name="Sawa S."/>
            <person name="Schmid M.W."/>
            <person name="Shirakawa M."/>
            <person name="Solano R."/>
            <person name="Spunde A."/>
            <person name="Suetsugu N."/>
            <person name="Sugano S."/>
            <person name="Sugiyama A."/>
            <person name="Sun R."/>
            <person name="Suzuki Y."/>
            <person name="Takenaka M."/>
            <person name="Takezawa D."/>
            <person name="Tomogane H."/>
            <person name="Tsuzuki M."/>
            <person name="Ueda T."/>
            <person name="Umeda M."/>
            <person name="Ward J.M."/>
            <person name="Watanabe Y."/>
            <person name="Yazaki K."/>
            <person name="Yokoyama R."/>
            <person name="Yoshitake Y."/>
            <person name="Yotsui I."/>
            <person name="Zachgo S."/>
            <person name="Schmutz J."/>
        </authorList>
    </citation>
    <scope>NUCLEOTIDE SEQUENCE [LARGE SCALE GENOMIC DNA]</scope>
    <source>
        <strain evidence="2">Tak-1</strain>
    </source>
</reference>
<name>A0A2R6W3F3_MARPO</name>
<dbReference type="Gramene" id="Mp7g18430.1">
    <property type="protein sequence ID" value="Mp7g18430.1.cds"/>
    <property type="gene ID" value="Mp7g18430"/>
</dbReference>
<gene>
    <name evidence="1" type="ORF">MARPO_0165s0003</name>
</gene>
<dbReference type="Proteomes" id="UP000244005">
    <property type="component" value="Unassembled WGS sequence"/>
</dbReference>
<organism evidence="1 2">
    <name type="scientific">Marchantia polymorpha</name>
    <name type="common">Common liverwort</name>
    <name type="synonym">Marchantia aquatica</name>
    <dbReference type="NCBI Taxonomy" id="3197"/>
    <lineage>
        <taxon>Eukaryota</taxon>
        <taxon>Viridiplantae</taxon>
        <taxon>Streptophyta</taxon>
        <taxon>Embryophyta</taxon>
        <taxon>Marchantiophyta</taxon>
        <taxon>Marchantiopsida</taxon>
        <taxon>Marchantiidae</taxon>
        <taxon>Marchantiales</taxon>
        <taxon>Marchantiaceae</taxon>
        <taxon>Marchantia</taxon>
    </lineage>
</organism>
<protein>
    <submittedName>
        <fullName evidence="1">Uncharacterized protein</fullName>
    </submittedName>
</protein>